<dbReference type="GO" id="GO:0006886">
    <property type="term" value="P:intracellular protein transport"/>
    <property type="evidence" value="ECO:0007669"/>
    <property type="project" value="InterPro"/>
</dbReference>
<accession>A0A6F8T5Q1</accession>
<dbReference type="Pfam" id="PF00271">
    <property type="entry name" value="Helicase_C"/>
    <property type="match status" value="1"/>
</dbReference>
<keyword evidence="5" id="KW-0811">Translocation</keyword>
<evidence type="ECO:0000256" key="4">
    <source>
        <dbReference type="ARBA" id="ARBA00022927"/>
    </source>
</evidence>
<evidence type="ECO:0000256" key="1">
    <source>
        <dbReference type="ARBA" id="ARBA00022475"/>
    </source>
</evidence>
<feature type="domain" description="SecA family profile" evidence="8">
    <location>
        <begin position="1347"/>
        <end position="2002"/>
    </location>
</feature>
<keyword evidence="4" id="KW-0653">Protein transport</keyword>
<dbReference type="PANTHER" id="PTHR30612:SF0">
    <property type="entry name" value="CHLOROPLAST PROTEIN-TRANSPORTING ATPASE"/>
    <property type="match status" value="1"/>
</dbReference>
<dbReference type="EMBL" id="AP022839">
    <property type="protein sequence ID" value="BCA95781.1"/>
    <property type="molecule type" value="Genomic_DNA"/>
</dbReference>
<feature type="domain" description="Helicase C-terminal" evidence="7">
    <location>
        <begin position="1853"/>
        <end position="2009"/>
    </location>
</feature>
<keyword evidence="4" id="KW-0813">Transport</keyword>
<dbReference type="InterPro" id="IPR027417">
    <property type="entry name" value="P-loop_NTPase"/>
</dbReference>
<dbReference type="GO" id="GO:0005524">
    <property type="term" value="F:ATP binding"/>
    <property type="evidence" value="ECO:0007669"/>
    <property type="project" value="InterPro"/>
</dbReference>
<dbReference type="InterPro" id="IPR014018">
    <property type="entry name" value="SecA_motor_DEAD"/>
</dbReference>
<dbReference type="KEGG" id="lant:TUM19329_21420"/>
<evidence type="ECO:0000259" key="8">
    <source>
        <dbReference type="PROSITE" id="PS51196"/>
    </source>
</evidence>
<dbReference type="PROSITE" id="PS51196">
    <property type="entry name" value="SECA_MOTOR_DEAD"/>
    <property type="match status" value="1"/>
</dbReference>
<evidence type="ECO:0000313" key="10">
    <source>
        <dbReference type="Proteomes" id="UP000502894"/>
    </source>
</evidence>
<feature type="region of interest" description="Disordered" evidence="6">
    <location>
        <begin position="2893"/>
        <end position="2929"/>
    </location>
</feature>
<proteinExistence type="predicted"/>
<evidence type="ECO:0000259" key="7">
    <source>
        <dbReference type="PROSITE" id="PS51194"/>
    </source>
</evidence>
<dbReference type="Proteomes" id="UP000502894">
    <property type="component" value="Chromosome"/>
</dbReference>
<dbReference type="GO" id="GO:0006605">
    <property type="term" value="P:protein targeting"/>
    <property type="evidence" value="ECO:0007669"/>
    <property type="project" value="InterPro"/>
</dbReference>
<dbReference type="Gene3D" id="3.40.50.300">
    <property type="entry name" value="P-loop containing nucleotide triphosphate hydrolases"/>
    <property type="match status" value="2"/>
</dbReference>
<dbReference type="InterPro" id="IPR001650">
    <property type="entry name" value="Helicase_C-like"/>
</dbReference>
<keyword evidence="2" id="KW-0963">Cytoplasm</keyword>
<keyword evidence="3" id="KW-0472">Membrane</keyword>
<keyword evidence="3" id="KW-0997">Cell inner membrane</keyword>
<evidence type="ECO:0000256" key="3">
    <source>
        <dbReference type="ARBA" id="ARBA00022519"/>
    </source>
</evidence>
<keyword evidence="10" id="KW-1185">Reference proteome</keyword>
<evidence type="ECO:0000256" key="2">
    <source>
        <dbReference type="ARBA" id="ARBA00022490"/>
    </source>
</evidence>
<evidence type="ECO:0000256" key="5">
    <source>
        <dbReference type="ARBA" id="ARBA00023010"/>
    </source>
</evidence>
<dbReference type="InterPro" id="IPR000185">
    <property type="entry name" value="SecA"/>
</dbReference>
<dbReference type="GO" id="GO:0016020">
    <property type="term" value="C:membrane"/>
    <property type="evidence" value="ECO:0007669"/>
    <property type="project" value="InterPro"/>
</dbReference>
<dbReference type="RefSeq" id="WP_173237290.1">
    <property type="nucleotide sequence ID" value="NZ_AP022839.1"/>
</dbReference>
<dbReference type="PROSITE" id="PS51194">
    <property type="entry name" value="HELICASE_CTER"/>
    <property type="match status" value="1"/>
</dbReference>
<sequence>MPAISENKYLQLVLDNLITSHETEINYTPIEVELDPKQISKKDIDTLLAFITEPRKRLFIFKIPGDDSTTNRLTFTARRSVLDKAAETILESTSSQPKINPLKQALNNGSSSIRAAIQIQKSFVVPKQAIRVNNTQEEQIEQMANPDLVLIPIELPELPTLTKQLKVLGIHALQDCAELKIKEHPDVFTDGIIPRNLPKGFYIDEEKQALCYTNTPRRLPSALAPTLEKTEQIRLPSVEQTQALLPSIPIQLLNSQFSRSQKNALIRVLPAHSAEIRSFLNLLKPAEIEFIVPLLSKLFILGGEAHASLFARLLNNCLNKRISLDFLKNPEFQNAFFSTRGIKNLQKLAHLPAEQREWWNTLVMAHLSNDQHHFDFNAFFEAYTQIFLPRIAEKNLTLPNPCPIQHQGHLLITLNRVLDVLEHAENPQEQCLSLANLNWGATGVHYAMSKKPESGRFKQVASCMELENEKDLITNPEIIYQDLENENLILSPWLFRYIGQHWKAEIRLTVIQEQLKKIQELPWPQVQKNQLIFILTTTFSHQSTLTAEQWKNSLTSSISLLQSLNQSDRSDLLQGLSRCFQFKPHPSLAQMQKLVEKCIELKSAFPEKCFKNELIKPLTSCLEQEGYELLNTLQERIQKTDSTPEENLYSLTAIVSYTTIIHNNRQDLHADFIKLLAKLDEPKLSQTSVDKLLTSFKTLQTKKGDAFYSLVLNTLSQINISKSQPLPNIENIQNQLATLSELPEIIPVDHTTVEKKEAWLKNLIIDKNLFPGCVLGNGDISKLDDLIVDALVDAVKKRSAALKVEKLKNALQRNLQNFIVPQQLRDQLDLELMPLFDALNNLVLLLQTPNPKFHEVIEKFHYFEEKKPALLDGVYGVGILGRSRGEYLLSFLLTGKKKDTDDMTGAAFSTVLNQLHGLFVREMNAFFDNPQNKAAVKDLDVKTSLGWMASFNETHSLTFLFKEELVQKKVLPALKKTLQQLNTQDPDFEKSILDAAAELPENQPADQALQNYKTKIEAIANYLNLLIDIKDRLPEQFNTLYKQLNTGALARINYTQKQILVSKLIEAKPDSLDLYIRLITQALEESPEADNLAIARSINGLVTLFNLSDIEPETEIMFFKMSMAHNLKNPSPFPLAALNELKKSDLPEEMKSSIIKQLIQILSRMPQSDSPELVSGLVQQIQLFLTHNQDQASLCVALLKRVSRGNLTQDLNAYPNILQQMNTLGAENKEKLASILTGLALSKKDDTVNLSVLLEITKGLVRRSSADIDQVLKLFSTPPYPIAQNLNSALLAHDSEKLEAYCLSFDTNPFAKTGENRELEKHFATDRIQDALLSLTDLIDEIELPHALRLKLAKQLTFIEILGYTDPLNPNDFKKLKKLTAVSRHELKDRVCTLLEQIRSKKVLPDQLEVTQLELLAYLREIYFRTTGLFPNTTQMLVLLLALQDPSSNLLMRIKTGEGKSINTPMLSVLQWTQGGTVDQCTANPTLLIRDYENNCEPFFKFLGIDSALIQSDSAPEEYRLNGINCFTIEDMAIFRLIAKESKKESLIQNDGPIHVVLDECDNALLDQLILYKLVAENDLSEGTEHNSAQWIYPLAYQFINLAAFRNTDPSFGPVWDEDEDLEQFRLFLNKEINEKFHGDAEKQNFLMAASNTQLMQWIHASCIAATQFENKRFIVQPIKVKDETGNDITKKIVCVPLMRSTPKTGSIFTEGVQQALQARLMAERPDQAHHFVIDADPPVLASISSRGLMKFYQNTQGRLIGISATPGDNLELKSLATQIGTQAIGVAPYAGDKRTMHPPVFTFSRQETISSICSAIDRLKLPVTNPRMELNADVAIQTFEEREAFIAQTNKAVDEWSLSQTQPILIINEDFSDATDIEANLETYKREGFKIQVVTGKETQEELQHIIKQAGRPNTITVGTAMLATGIDINTGDHPRGLIVIQPYTDTERMTTQIAGRAARNGKPGEWLPIYQIEPPKTIFAKILYYIFPWYRQSIHEHAVENARNKIKLQATIDRIYTQSIDEIQQTLMQQILAWESLLLELYPTDYKLQLELYQWRETILSELTRSQETSLSQGTLESSITQFKHSACRLWETLREEKWAARAGKATNLTEEQNIKLNYLKQSDLPRELDVQAVLQQKKKSFTAGAKALMHQNLETMILDKAGVALEYTNPTDEEKKDLKLAQCKQLLPNFIGSFCAVYPQAINQLIPRDTSQTSSFLPEMVTSIIKKVIEQKNRAFGKEEQHQISQTVIKFFQNELANADSQKIKLLLEQVKPLLLLHSEKLNKESLVNQFKMQGLVLTFCTLYQNLELPEDPQLTVLKSSYSDEIMQKLSLRLLEELAWVKQTPQPVHAYFERSVAKEAAHAIYDLAEAVSGSPNDAERIQALYAGLQKHRVSLKDKYLFSIGHSTPRSVINQALDAIDSLNNAPHCEQSFRVICHDNTLAEYHLAQFRDCLEQTSPNTTPDPVWQHLKTALLGISNRNNQSSLIQELHAAVERFGAYEAYHPYKKQLKALHHQLTQSMEILNKTDGLKQDVKDILFEQKTVQIADLMHVDANQVCIQSGTDGLHSFIELQVENAPLKEGFTGYQSSFFPKIETGKSMQTFRKSTFETNKQALVGLSDLHVIETLPPVKRATFEKLFKLKALLNLDWSNGLDSDLHGELPECIQSRMNNIEQLKQWNWTLEPVDIAQLTNILDTPPEQSFMLQLENQSTLNRDLLQIKARAADANKAVADQKDKIDAIETSIKTKETRIQQPDCSYFEIMSLNAQILAQKAQLLYLKRQISGPIGIYNKIIIEEVKCQEGLNGINLSLDSQRKVYISILTDKTKQALDTHLQDKSKEYIVEMEEEFQATDTTLATIEKTELKKSRYQTCRFFNLDGLLSFEARLAHEEERIPQSVTPQHLRNLSGSQEGKTEDYNHEQENSWVFE</sequence>
<gene>
    <name evidence="9" type="ORF">TUM19329_21420</name>
</gene>
<name>A0A6F8T5Q1_9GAMM</name>
<dbReference type="Pfam" id="PF07517">
    <property type="entry name" value="SecA_DEAD"/>
    <property type="match status" value="1"/>
</dbReference>
<reference evidence="9" key="1">
    <citation type="journal article" date="2020" name="Microbiol. Resour. Announc.">
        <title>Complete Genome Sequence of Novel Psychrotolerant Legionella Strain TUM19329, Isolated from Antarctic Lake Sediment.</title>
        <authorList>
            <person name="Shimada S."/>
            <person name="Nakai R."/>
            <person name="Aoki K."/>
            <person name="Shimoeda N."/>
            <person name="Ohno G."/>
            <person name="Miyazaki Y."/>
            <person name="Kudoh S."/>
            <person name="Imura S."/>
            <person name="Watanabe K."/>
            <person name="Ishii Y."/>
            <person name="Tateda K."/>
        </authorList>
    </citation>
    <scope>NUCLEOTIDE SEQUENCE [LARGE SCALE GENOMIC DNA]</scope>
    <source>
        <strain evidence="9">TUM19329</strain>
    </source>
</reference>
<keyword evidence="1" id="KW-1003">Cell membrane</keyword>
<evidence type="ECO:0000313" key="9">
    <source>
        <dbReference type="EMBL" id="BCA95781.1"/>
    </source>
</evidence>
<feature type="compositionally biased region" description="Polar residues" evidence="6">
    <location>
        <begin position="2897"/>
        <end position="2912"/>
    </location>
</feature>
<dbReference type="PANTHER" id="PTHR30612">
    <property type="entry name" value="SECA INNER MEMBRANE COMPONENT OF SEC PROTEIN SECRETION SYSTEM"/>
    <property type="match status" value="1"/>
</dbReference>
<dbReference type="GO" id="GO:0017038">
    <property type="term" value="P:protein import"/>
    <property type="evidence" value="ECO:0007669"/>
    <property type="project" value="InterPro"/>
</dbReference>
<evidence type="ECO:0000256" key="6">
    <source>
        <dbReference type="SAM" id="MobiDB-lite"/>
    </source>
</evidence>
<protein>
    <submittedName>
        <fullName evidence="9">Uncharacterized protein</fullName>
    </submittedName>
</protein>
<dbReference type="InterPro" id="IPR011115">
    <property type="entry name" value="SecA_DEAD"/>
</dbReference>
<dbReference type="SUPFAM" id="SSF52540">
    <property type="entry name" value="P-loop containing nucleoside triphosphate hydrolases"/>
    <property type="match status" value="2"/>
</dbReference>
<organism evidence="9 10">
    <name type="scientific">Legionella antarctica</name>
    <dbReference type="NCBI Taxonomy" id="2708020"/>
    <lineage>
        <taxon>Bacteria</taxon>
        <taxon>Pseudomonadati</taxon>
        <taxon>Pseudomonadota</taxon>
        <taxon>Gammaproteobacteria</taxon>
        <taxon>Legionellales</taxon>
        <taxon>Legionellaceae</taxon>
        <taxon>Legionella</taxon>
    </lineage>
</organism>
<feature type="compositionally biased region" description="Basic and acidic residues" evidence="6">
    <location>
        <begin position="2913"/>
        <end position="2923"/>
    </location>
</feature>